<protein>
    <submittedName>
        <fullName evidence="1">Uncharacterized protein</fullName>
    </submittedName>
</protein>
<keyword evidence="2" id="KW-1185">Reference proteome</keyword>
<proteinExistence type="predicted"/>
<sequence length="175" mass="20599">MDTNILQAKTGMHLISEKLYMFSISRKLMADRRKIIEELTNRQLVDRYRFNRAGLNYLQTVLGPALEPATMRHKSLSFMSKPLFTLRYFATRLVHFPHTVRKLDAQVQQFYVVTRFSKVVGVINGTNIRTPSEYEPSYVNRKGFHFINVHVVFDGFDTDYCFYMFSCTYKLKKVS</sequence>
<evidence type="ECO:0000313" key="2">
    <source>
        <dbReference type="Proteomes" id="UP001164746"/>
    </source>
</evidence>
<name>A0ABY7G6M3_MYAAR</name>
<accession>A0ABY7G6M3</accession>
<reference evidence="1" key="1">
    <citation type="submission" date="2022-11" db="EMBL/GenBank/DDBJ databases">
        <title>Centuries of genome instability and evolution in soft-shell clam transmissible cancer (bioRxiv).</title>
        <authorList>
            <person name="Hart S.F.M."/>
            <person name="Yonemitsu M.A."/>
            <person name="Giersch R.M."/>
            <person name="Beal B.F."/>
            <person name="Arriagada G."/>
            <person name="Davis B.W."/>
            <person name="Ostrander E.A."/>
            <person name="Goff S.P."/>
            <person name="Metzger M.J."/>
        </authorList>
    </citation>
    <scope>NUCLEOTIDE SEQUENCE</scope>
    <source>
        <strain evidence="1">MELC-2E11</strain>
        <tissue evidence="1">Siphon/mantle</tissue>
    </source>
</reference>
<dbReference type="Proteomes" id="UP001164746">
    <property type="component" value="Chromosome 16"/>
</dbReference>
<evidence type="ECO:0000313" key="1">
    <source>
        <dbReference type="EMBL" id="WAR28977.1"/>
    </source>
</evidence>
<organism evidence="1 2">
    <name type="scientific">Mya arenaria</name>
    <name type="common">Soft-shell clam</name>
    <dbReference type="NCBI Taxonomy" id="6604"/>
    <lineage>
        <taxon>Eukaryota</taxon>
        <taxon>Metazoa</taxon>
        <taxon>Spiralia</taxon>
        <taxon>Lophotrochozoa</taxon>
        <taxon>Mollusca</taxon>
        <taxon>Bivalvia</taxon>
        <taxon>Autobranchia</taxon>
        <taxon>Heteroconchia</taxon>
        <taxon>Euheterodonta</taxon>
        <taxon>Imparidentia</taxon>
        <taxon>Neoheterodontei</taxon>
        <taxon>Myida</taxon>
        <taxon>Myoidea</taxon>
        <taxon>Myidae</taxon>
        <taxon>Mya</taxon>
    </lineage>
</organism>
<dbReference type="EMBL" id="CP111027">
    <property type="protein sequence ID" value="WAR28977.1"/>
    <property type="molecule type" value="Genomic_DNA"/>
</dbReference>
<gene>
    <name evidence="1" type="ORF">MAR_002545</name>
</gene>